<reference evidence="3 4" key="1">
    <citation type="submission" date="2022-06" db="EMBL/GenBank/DDBJ databases">
        <title>Dyella sp. Sa strain:Sa Genome sequencing.</title>
        <authorList>
            <person name="Park S."/>
        </authorList>
    </citation>
    <scope>NUCLEOTIDE SEQUENCE [LARGE SCALE GENOMIC DNA]</scope>
    <source>
        <strain evidence="3 4">Sa</strain>
    </source>
</reference>
<dbReference type="Proteomes" id="UP001204615">
    <property type="component" value="Unassembled WGS sequence"/>
</dbReference>
<dbReference type="InterPro" id="IPR036737">
    <property type="entry name" value="OmpA-like_sf"/>
</dbReference>
<organism evidence="3 4">
    <name type="scientific">Dyella lutea</name>
    <dbReference type="NCBI Taxonomy" id="2950441"/>
    <lineage>
        <taxon>Bacteria</taxon>
        <taxon>Pseudomonadati</taxon>
        <taxon>Pseudomonadota</taxon>
        <taxon>Gammaproteobacteria</taxon>
        <taxon>Lysobacterales</taxon>
        <taxon>Rhodanobacteraceae</taxon>
        <taxon>Dyella</taxon>
    </lineage>
</organism>
<comment type="caution">
    <text evidence="3">The sequence shown here is derived from an EMBL/GenBank/DDBJ whole genome shotgun (WGS) entry which is preliminary data.</text>
</comment>
<evidence type="ECO:0000256" key="1">
    <source>
        <dbReference type="SAM" id="MobiDB-lite"/>
    </source>
</evidence>
<dbReference type="EMBL" id="JAMZEK010000003">
    <property type="protein sequence ID" value="MCP1375229.1"/>
    <property type="molecule type" value="Genomic_DNA"/>
</dbReference>
<feature type="region of interest" description="Disordered" evidence="1">
    <location>
        <begin position="490"/>
        <end position="544"/>
    </location>
</feature>
<dbReference type="RefSeq" id="WP_253567558.1">
    <property type="nucleotide sequence ID" value="NZ_JAMZEK010000003.1"/>
</dbReference>
<protein>
    <submittedName>
        <fullName evidence="3">DUF4157 domain-containing protein</fullName>
    </submittedName>
</protein>
<proteinExistence type="predicted"/>
<evidence type="ECO:0000313" key="4">
    <source>
        <dbReference type="Proteomes" id="UP001204615"/>
    </source>
</evidence>
<accession>A0ABT1FCY7</accession>
<evidence type="ECO:0000313" key="3">
    <source>
        <dbReference type="EMBL" id="MCP1375229.1"/>
    </source>
</evidence>
<dbReference type="Pfam" id="PF13699">
    <property type="entry name" value="eCIS_core"/>
    <property type="match status" value="1"/>
</dbReference>
<dbReference type="SUPFAM" id="SSF103088">
    <property type="entry name" value="OmpA-like"/>
    <property type="match status" value="1"/>
</dbReference>
<evidence type="ECO:0000259" key="2">
    <source>
        <dbReference type="Pfam" id="PF13699"/>
    </source>
</evidence>
<dbReference type="InterPro" id="IPR025295">
    <property type="entry name" value="eCIS_core_dom"/>
</dbReference>
<keyword evidence="4" id="KW-1185">Reference proteome</keyword>
<gene>
    <name evidence="3" type="ORF">NC595_14355</name>
</gene>
<feature type="domain" description="eCIS core" evidence="2">
    <location>
        <begin position="76"/>
        <end position="152"/>
    </location>
</feature>
<name>A0ABT1FCY7_9GAMM</name>
<sequence length="622" mass="66288">MSGYPRRMLANPTGQTASPVLLQRKCACGVLSPGGGQCADCAKKRQFLQRKGAGRGTEGGVVPEVVHEVLRSSGQPLDGTTRSFMESRFDRDFSGVRVHTDSGAAESAGAVGALAYTVGQHIVFGQQQYAPRTLAGQHLLAHELAHTIQDSGSGSLQPSLKLGNPGDANELAADRAADAVTRGEKVTVEPTGGGLIRRQMAADCTANPGQRPNERLVSCPNDGDYRVTLTLSDKPARPDTRATVNPGWNSQEIWLDIAVCRGGTAVTITPKIDLPKAVGEAVANLVGGSPLLKGVSITPGLTFTIVQNESFTFTVGPTVTVDQKGVSGVGGGVEVKTKDIDVKADVTYDPRNKGGFLNLTFSGGSKQPKVDCPKQGRQYAVFACEKVSHVAAVDPVPQKTKPVEETRYVFFEYASDKFRHDLPLPAKDVHDLVSQGYKVVSIRGFTSPEGPRGKEHMPKFEGNNLLAVDRATAAKRWLQSDEVCKGCDLSGVPPEGQGELPPIQGGQQPEPKGRPMEKGAVDEFLGKTPGSTADPMAPSDPVERAKFDKLPFREQRERAFKAMRRAAIVFQRTVVTQEAKPGKAAHDEFQSVDCPSKVIEAAQKSFGINILTGAVLPPKGGR</sequence>
<feature type="compositionally biased region" description="Basic and acidic residues" evidence="1">
    <location>
        <begin position="511"/>
        <end position="525"/>
    </location>
</feature>